<keyword evidence="2" id="KW-1133">Transmembrane helix</keyword>
<name>A0ABD2NF00_9CUCU</name>
<gene>
    <name evidence="3" type="ORF">HHI36_012169</name>
</gene>
<keyword evidence="4" id="KW-1185">Reference proteome</keyword>
<accession>A0ABD2NF00</accession>
<dbReference type="PANTHER" id="PTHR47412:SF1">
    <property type="entry name" value="FI01434P-RELATED"/>
    <property type="match status" value="1"/>
</dbReference>
<evidence type="ECO:0000313" key="4">
    <source>
        <dbReference type="Proteomes" id="UP001516400"/>
    </source>
</evidence>
<dbReference type="Proteomes" id="UP001516400">
    <property type="component" value="Unassembled WGS sequence"/>
</dbReference>
<organism evidence="3 4">
    <name type="scientific">Cryptolaemus montrouzieri</name>
    <dbReference type="NCBI Taxonomy" id="559131"/>
    <lineage>
        <taxon>Eukaryota</taxon>
        <taxon>Metazoa</taxon>
        <taxon>Ecdysozoa</taxon>
        <taxon>Arthropoda</taxon>
        <taxon>Hexapoda</taxon>
        <taxon>Insecta</taxon>
        <taxon>Pterygota</taxon>
        <taxon>Neoptera</taxon>
        <taxon>Endopterygota</taxon>
        <taxon>Coleoptera</taxon>
        <taxon>Polyphaga</taxon>
        <taxon>Cucujiformia</taxon>
        <taxon>Coccinelloidea</taxon>
        <taxon>Coccinellidae</taxon>
        <taxon>Scymninae</taxon>
        <taxon>Scymnini</taxon>
        <taxon>Cryptolaemus</taxon>
    </lineage>
</organism>
<dbReference type="Pfam" id="PF13896">
    <property type="entry name" value="Glyco_transf_49"/>
    <property type="match status" value="1"/>
</dbReference>
<protein>
    <submittedName>
        <fullName evidence="3">Uncharacterized protein</fullName>
    </submittedName>
</protein>
<dbReference type="EMBL" id="JABFTP020000103">
    <property type="protein sequence ID" value="KAL3276806.1"/>
    <property type="molecule type" value="Genomic_DNA"/>
</dbReference>
<sequence>MYANKKTFFIKILLFACCVYFVVLIFEGSSTNQQQIVQEENAAQAADRNLEAIDENRLPPDQQKLEIRAVESDSQSINDGQPAPPPAHDQAPVVQDLAPLIPNGDKDATYPLKEQKTAVEETVSEDQQLTEQERQFRAVLDKVRTITNCLDRPVVPKTQQRGDYWVLYNYVRAEKLHKCHETITYTTHADYSFMDNLVPLLERWKGPISVALHAPGTDFKNTLDSIAYLRDCTDPLVRELVTFHVYFSTKHVPKEVSTKCKQLC</sequence>
<keyword evidence="2" id="KW-0472">Membrane</keyword>
<evidence type="ECO:0000256" key="2">
    <source>
        <dbReference type="SAM" id="Phobius"/>
    </source>
</evidence>
<evidence type="ECO:0000313" key="3">
    <source>
        <dbReference type="EMBL" id="KAL3276806.1"/>
    </source>
</evidence>
<feature type="region of interest" description="Disordered" evidence="1">
    <location>
        <begin position="70"/>
        <end position="91"/>
    </location>
</feature>
<evidence type="ECO:0000256" key="1">
    <source>
        <dbReference type="SAM" id="MobiDB-lite"/>
    </source>
</evidence>
<feature type="transmembrane region" description="Helical" evidence="2">
    <location>
        <begin position="7"/>
        <end position="26"/>
    </location>
</feature>
<proteinExistence type="predicted"/>
<comment type="caution">
    <text evidence="3">The sequence shown here is derived from an EMBL/GenBank/DDBJ whole genome shotgun (WGS) entry which is preliminary data.</text>
</comment>
<keyword evidence="2" id="KW-0812">Transmembrane</keyword>
<dbReference type="AlphaFoldDB" id="A0ABD2NF00"/>
<reference evidence="3 4" key="1">
    <citation type="journal article" date="2021" name="BMC Biol.">
        <title>Horizontally acquired antibacterial genes associated with adaptive radiation of ladybird beetles.</title>
        <authorList>
            <person name="Li H.S."/>
            <person name="Tang X.F."/>
            <person name="Huang Y.H."/>
            <person name="Xu Z.Y."/>
            <person name="Chen M.L."/>
            <person name="Du X.Y."/>
            <person name="Qiu B.Y."/>
            <person name="Chen P.T."/>
            <person name="Zhang W."/>
            <person name="Slipinski A."/>
            <person name="Escalona H.E."/>
            <person name="Waterhouse R.M."/>
            <person name="Zwick A."/>
            <person name="Pang H."/>
        </authorList>
    </citation>
    <scope>NUCLEOTIDE SEQUENCE [LARGE SCALE GENOMIC DNA]</scope>
    <source>
        <strain evidence="3">SYSU2018</strain>
    </source>
</reference>
<dbReference type="PANTHER" id="PTHR47412">
    <property type="entry name" value="FI01434P-RELATED"/>
    <property type="match status" value="1"/>
</dbReference>